<dbReference type="EMBL" id="OIVN01000807">
    <property type="protein sequence ID" value="SPC85867.1"/>
    <property type="molecule type" value="Genomic_DNA"/>
</dbReference>
<dbReference type="AlphaFoldDB" id="A0A2N9F4H9"/>
<dbReference type="EMBL" id="OIVN01001447">
    <property type="protein sequence ID" value="SPC94085.1"/>
    <property type="molecule type" value="Genomic_DNA"/>
</dbReference>
<evidence type="ECO:0000313" key="1">
    <source>
        <dbReference type="EMBL" id="SPC85867.1"/>
    </source>
</evidence>
<accession>A0A2N9F4H9</accession>
<dbReference type="EMBL" id="OIVN01001139">
    <property type="protein sequence ID" value="SPC90344.1"/>
    <property type="molecule type" value="Genomic_DNA"/>
</dbReference>
<proteinExistence type="predicted"/>
<evidence type="ECO:0000313" key="2">
    <source>
        <dbReference type="EMBL" id="SPC90344.1"/>
    </source>
</evidence>
<reference evidence="1" key="1">
    <citation type="submission" date="2018-02" db="EMBL/GenBank/DDBJ databases">
        <authorList>
            <person name="Cohen D.B."/>
            <person name="Kent A.D."/>
        </authorList>
    </citation>
    <scope>NUCLEOTIDE SEQUENCE</scope>
</reference>
<sequence>MPPPMVASWVCRFGAFGYGGLKNNGAEVDTWLIFSLGTGPTGPMVL</sequence>
<protein>
    <submittedName>
        <fullName evidence="1">Uncharacterized protein</fullName>
    </submittedName>
</protein>
<gene>
    <name evidence="1" type="ORF">FSB_LOCUS13749</name>
    <name evidence="2" type="ORF">FSB_LOCUS18226</name>
    <name evidence="3" type="ORF">FSB_LOCUS21967</name>
</gene>
<name>A0A2N9F4H9_FAGSY</name>
<evidence type="ECO:0000313" key="3">
    <source>
        <dbReference type="EMBL" id="SPC94085.1"/>
    </source>
</evidence>
<organism evidence="1">
    <name type="scientific">Fagus sylvatica</name>
    <name type="common">Beechnut</name>
    <dbReference type="NCBI Taxonomy" id="28930"/>
    <lineage>
        <taxon>Eukaryota</taxon>
        <taxon>Viridiplantae</taxon>
        <taxon>Streptophyta</taxon>
        <taxon>Embryophyta</taxon>
        <taxon>Tracheophyta</taxon>
        <taxon>Spermatophyta</taxon>
        <taxon>Magnoliopsida</taxon>
        <taxon>eudicotyledons</taxon>
        <taxon>Gunneridae</taxon>
        <taxon>Pentapetalae</taxon>
        <taxon>rosids</taxon>
        <taxon>fabids</taxon>
        <taxon>Fagales</taxon>
        <taxon>Fagaceae</taxon>
        <taxon>Fagus</taxon>
    </lineage>
</organism>